<accession>T0Y666</accession>
<dbReference type="EMBL" id="AUZY01012271">
    <property type="protein sequence ID" value="EQD30616.1"/>
    <property type="molecule type" value="Genomic_DNA"/>
</dbReference>
<dbReference type="GO" id="GO:0016614">
    <property type="term" value="F:oxidoreductase activity, acting on CH-OH group of donors"/>
    <property type="evidence" value="ECO:0007669"/>
    <property type="project" value="UniProtKB-ARBA"/>
</dbReference>
<comment type="caution">
    <text evidence="8">The sequence shown here is derived from an EMBL/GenBank/DDBJ whole genome shotgun (WGS) entry which is preliminary data.</text>
</comment>
<evidence type="ECO:0000256" key="2">
    <source>
        <dbReference type="ARBA" id="ARBA00022630"/>
    </source>
</evidence>
<reference evidence="8" key="1">
    <citation type="submission" date="2013-08" db="EMBL/GenBank/DDBJ databases">
        <authorList>
            <person name="Mendez C."/>
            <person name="Richter M."/>
            <person name="Ferrer M."/>
            <person name="Sanchez J."/>
        </authorList>
    </citation>
    <scope>NUCLEOTIDE SEQUENCE</scope>
</reference>
<comment type="similarity">
    <text evidence="5">Belongs to the FMN-dependent alpha-hydroxy acid dehydrogenase family.</text>
</comment>
<dbReference type="InterPro" id="IPR008259">
    <property type="entry name" value="FMN_hydac_DH_AS"/>
</dbReference>
<dbReference type="InterPro" id="IPR037396">
    <property type="entry name" value="FMN_HAD"/>
</dbReference>
<organism evidence="8">
    <name type="scientific">mine drainage metagenome</name>
    <dbReference type="NCBI Taxonomy" id="410659"/>
    <lineage>
        <taxon>unclassified sequences</taxon>
        <taxon>metagenomes</taxon>
        <taxon>ecological metagenomes</taxon>
    </lineage>
</organism>
<dbReference type="PROSITE" id="PS51349">
    <property type="entry name" value="FMN_HYDROXY_ACID_DH_2"/>
    <property type="match status" value="1"/>
</dbReference>
<dbReference type="InterPro" id="IPR000262">
    <property type="entry name" value="FMN-dep_DH"/>
</dbReference>
<evidence type="ECO:0000256" key="1">
    <source>
        <dbReference type="ARBA" id="ARBA00001917"/>
    </source>
</evidence>
<evidence type="ECO:0000256" key="3">
    <source>
        <dbReference type="ARBA" id="ARBA00022643"/>
    </source>
</evidence>
<feature type="domain" description="FMN hydroxy acid dehydrogenase" evidence="7">
    <location>
        <begin position="2"/>
        <end position="360"/>
    </location>
</feature>
<keyword evidence="4" id="KW-0560">Oxidoreductase</keyword>
<proteinExistence type="inferred from homology"/>
<keyword evidence="2" id="KW-0285">Flavoprotein</keyword>
<keyword evidence="3" id="KW-0288">FMN</keyword>
<dbReference type="CDD" id="cd02809">
    <property type="entry name" value="alpha_hydroxyacid_oxid_FMN"/>
    <property type="match status" value="1"/>
</dbReference>
<dbReference type="GO" id="GO:0010181">
    <property type="term" value="F:FMN binding"/>
    <property type="evidence" value="ECO:0007669"/>
    <property type="project" value="InterPro"/>
</dbReference>
<name>T0Y666_9ZZZZ</name>
<evidence type="ECO:0000259" key="7">
    <source>
        <dbReference type="PROSITE" id="PS51349"/>
    </source>
</evidence>
<dbReference type="Pfam" id="PF01070">
    <property type="entry name" value="FMN_dh"/>
    <property type="match status" value="1"/>
</dbReference>
<protein>
    <submittedName>
        <fullName evidence="8">Hydroxyacid oxidase 1</fullName>
    </submittedName>
</protein>
<dbReference type="AlphaFoldDB" id="T0Y666"/>
<evidence type="ECO:0000256" key="6">
    <source>
        <dbReference type="SAM" id="MobiDB-lite"/>
    </source>
</evidence>
<gene>
    <name evidence="8" type="ORF">B1B_18327</name>
</gene>
<reference evidence="8" key="2">
    <citation type="journal article" date="2014" name="ISME J.">
        <title>Microbial stratification in low pH oxic and suboxic macroscopic growths along an acid mine drainage.</title>
        <authorList>
            <person name="Mendez-Garcia C."/>
            <person name="Mesa V."/>
            <person name="Sprenger R.R."/>
            <person name="Richter M."/>
            <person name="Diez M.S."/>
            <person name="Solano J."/>
            <person name="Bargiela R."/>
            <person name="Golyshina O.V."/>
            <person name="Manteca A."/>
            <person name="Ramos J.L."/>
            <person name="Gallego J.R."/>
            <person name="Llorente I."/>
            <person name="Martins Dos Santos V.A."/>
            <person name="Jensen O.N."/>
            <person name="Pelaez A.I."/>
            <person name="Sanchez J."/>
            <person name="Ferrer M."/>
        </authorList>
    </citation>
    <scope>NUCLEOTIDE SEQUENCE</scope>
</reference>
<dbReference type="InterPro" id="IPR012133">
    <property type="entry name" value="Alpha-hydoxy_acid_DH_FMN"/>
</dbReference>
<dbReference type="SUPFAM" id="SSF51395">
    <property type="entry name" value="FMN-linked oxidoreductases"/>
    <property type="match status" value="1"/>
</dbReference>
<evidence type="ECO:0000256" key="5">
    <source>
        <dbReference type="ARBA" id="ARBA00024042"/>
    </source>
</evidence>
<evidence type="ECO:0000256" key="4">
    <source>
        <dbReference type="ARBA" id="ARBA00023002"/>
    </source>
</evidence>
<dbReference type="InterPro" id="IPR013785">
    <property type="entry name" value="Aldolase_TIM"/>
</dbReference>
<dbReference type="PROSITE" id="PS00557">
    <property type="entry name" value="FMN_HYDROXY_ACID_DH_1"/>
    <property type="match status" value="1"/>
</dbReference>
<dbReference type="Gene3D" id="3.20.20.70">
    <property type="entry name" value="Aldolase class I"/>
    <property type="match status" value="1"/>
</dbReference>
<dbReference type="PIRSF" id="PIRSF000138">
    <property type="entry name" value="Al-hdrx_acd_dh"/>
    <property type="match status" value="1"/>
</dbReference>
<comment type="cofactor">
    <cofactor evidence="1">
        <name>FMN</name>
        <dbReference type="ChEBI" id="CHEBI:58210"/>
    </cofactor>
</comment>
<dbReference type="PANTHER" id="PTHR10578">
    <property type="entry name" value="S -2-HYDROXY-ACID OXIDASE-RELATED"/>
    <property type="match status" value="1"/>
</dbReference>
<dbReference type="FunFam" id="3.20.20.70:FF:000029">
    <property type="entry name" value="L-lactate dehydrogenase"/>
    <property type="match status" value="1"/>
</dbReference>
<dbReference type="PANTHER" id="PTHR10578:SF149">
    <property type="entry name" value="2-HYDROXYACID OXIDASE 2"/>
    <property type="match status" value="1"/>
</dbReference>
<evidence type="ECO:0000313" key="8">
    <source>
        <dbReference type="EMBL" id="EQD30616.1"/>
    </source>
</evidence>
<sequence length="360" mass="39070">MSPGTLFRTLSELEATADRILPGGVREYVQGGSEEERTIQANREAFARRFLLPRVLVDVREVRTGTTFLGRKTPQPFFIAPTAYQTLVHPEGERAMARAAAAEGVLLSLSTLSNFSLESVSEAAPGGERWFQLYVHRDRQVTEAIVRRAEKAHYQGLVLTVDVPVLGIRDRQEEAAFHLDSAMPLGNLDPEVPPHRSGPLSQRDHAEDRIDPSLTWEILPWLKERTGLPLLVKGVLSPTDARRALEEGAAGVIVSNHGGRQLDGAPATLDALPDVAEAVGSDGEVYLDGGVRRGSDVVLALALGARGVGLGRPPLWALAAGGVEGVQRWARLLREEFRNALALTGCRGVEDVNPGLLFRK</sequence>
<feature type="region of interest" description="Disordered" evidence="6">
    <location>
        <begin position="182"/>
        <end position="207"/>
    </location>
</feature>